<feature type="compositionally biased region" description="Gly residues" evidence="1">
    <location>
        <begin position="124"/>
        <end position="134"/>
    </location>
</feature>
<feature type="compositionally biased region" description="Gly residues" evidence="1">
    <location>
        <begin position="143"/>
        <end position="152"/>
    </location>
</feature>
<name>A0AAW0IX36_MYOGA</name>
<feature type="compositionally biased region" description="Acidic residues" evidence="1">
    <location>
        <begin position="65"/>
        <end position="123"/>
    </location>
</feature>
<dbReference type="EMBL" id="JBBHLL010000086">
    <property type="protein sequence ID" value="KAK7818624.1"/>
    <property type="molecule type" value="Genomic_DNA"/>
</dbReference>
<evidence type="ECO:0000313" key="3">
    <source>
        <dbReference type="Proteomes" id="UP001488838"/>
    </source>
</evidence>
<accession>A0AAW0IX36</accession>
<dbReference type="Proteomes" id="UP001488838">
    <property type="component" value="Unassembled WGS sequence"/>
</dbReference>
<proteinExistence type="predicted"/>
<feature type="compositionally biased region" description="Polar residues" evidence="1">
    <location>
        <begin position="17"/>
        <end position="42"/>
    </location>
</feature>
<keyword evidence="3" id="KW-1185">Reference proteome</keyword>
<organism evidence="2 3">
    <name type="scientific">Myodes glareolus</name>
    <name type="common">Bank vole</name>
    <name type="synonym">Clethrionomys glareolus</name>
    <dbReference type="NCBI Taxonomy" id="447135"/>
    <lineage>
        <taxon>Eukaryota</taxon>
        <taxon>Metazoa</taxon>
        <taxon>Chordata</taxon>
        <taxon>Craniata</taxon>
        <taxon>Vertebrata</taxon>
        <taxon>Euteleostomi</taxon>
        <taxon>Mammalia</taxon>
        <taxon>Eutheria</taxon>
        <taxon>Euarchontoglires</taxon>
        <taxon>Glires</taxon>
        <taxon>Rodentia</taxon>
        <taxon>Myomorpha</taxon>
        <taxon>Muroidea</taxon>
        <taxon>Cricetidae</taxon>
        <taxon>Arvicolinae</taxon>
        <taxon>Myodes</taxon>
    </lineage>
</organism>
<comment type="caution">
    <text evidence="2">The sequence shown here is derived from an EMBL/GenBank/DDBJ whole genome shotgun (WGS) entry which is preliminary data.</text>
</comment>
<reference evidence="2 3" key="1">
    <citation type="journal article" date="2023" name="bioRxiv">
        <title>Conserved and derived expression patterns and positive selection on dental genes reveal complex evolutionary context of ever-growing rodent molars.</title>
        <authorList>
            <person name="Calamari Z.T."/>
            <person name="Song A."/>
            <person name="Cohen E."/>
            <person name="Akter M."/>
            <person name="Roy R.D."/>
            <person name="Hallikas O."/>
            <person name="Christensen M.M."/>
            <person name="Li P."/>
            <person name="Marangoni P."/>
            <person name="Jernvall J."/>
            <person name="Klein O.D."/>
        </authorList>
    </citation>
    <scope>NUCLEOTIDE SEQUENCE [LARGE SCALE GENOMIC DNA]</scope>
    <source>
        <strain evidence="2">V071</strain>
    </source>
</reference>
<evidence type="ECO:0000313" key="2">
    <source>
        <dbReference type="EMBL" id="KAK7818624.1"/>
    </source>
</evidence>
<gene>
    <name evidence="2" type="ORF">U0070_001599</name>
</gene>
<sequence>MGWQQGNCSLFPGEAQEGTQAWTQASPFSLVTNGHSSLQLESGSEKYRKDTLQINNGDNGGGGGGDDDGGSDDDGGDDDDGGGDDNGGDDDGGDDDGGGGDDDDDGDDGGDGDDGDGGGDDDGGGGGDGGSGDGDGGDDDDGGGGGEGGGGGGDDDDDDGGGGDGDAFSGLASARLGELYFTALAAKAPADERTEIVTANEAISRVSNLKAKVPIVTEDTSIHIYFVWIKSLRDEEKD</sequence>
<evidence type="ECO:0000256" key="1">
    <source>
        <dbReference type="SAM" id="MobiDB-lite"/>
    </source>
</evidence>
<dbReference type="AlphaFoldDB" id="A0AAW0IX36"/>
<feature type="region of interest" description="Disordered" evidence="1">
    <location>
        <begin position="1"/>
        <end position="170"/>
    </location>
</feature>
<protein>
    <submittedName>
        <fullName evidence="2">Uncharacterized protein</fullName>
    </submittedName>
</protein>